<reference evidence="1 2" key="1">
    <citation type="submission" date="2021-05" db="EMBL/GenBank/DDBJ databases">
        <title>A Polyphasic approach of four new species of the genus Ohtaekwangia: Ohtaekwangia histidinii sp. nov., Ohtaekwangia cretensis sp. nov., Ohtaekwangia indiensis sp. nov., Ohtaekwangia reichenbachii sp. nov. from diverse environment.</title>
        <authorList>
            <person name="Octaviana S."/>
        </authorList>
    </citation>
    <scope>NUCLEOTIDE SEQUENCE [LARGE SCALE GENOMIC DNA]</scope>
    <source>
        <strain evidence="1 2">PWU37</strain>
    </source>
</reference>
<dbReference type="AlphaFoldDB" id="A0AAP2D589"/>
<evidence type="ECO:0000313" key="1">
    <source>
        <dbReference type="EMBL" id="MBT1685591.1"/>
    </source>
</evidence>
<comment type="caution">
    <text evidence="1">The sequence shown here is derived from an EMBL/GenBank/DDBJ whole genome shotgun (WGS) entry which is preliminary data.</text>
</comment>
<keyword evidence="2" id="KW-1185">Reference proteome</keyword>
<organism evidence="1 2">
    <name type="scientific">Dawidia soli</name>
    <dbReference type="NCBI Taxonomy" id="2782352"/>
    <lineage>
        <taxon>Bacteria</taxon>
        <taxon>Pseudomonadati</taxon>
        <taxon>Bacteroidota</taxon>
        <taxon>Cytophagia</taxon>
        <taxon>Cytophagales</taxon>
        <taxon>Chryseotaleaceae</taxon>
        <taxon>Dawidia</taxon>
    </lineage>
</organism>
<name>A0AAP2D589_9BACT</name>
<accession>A0AAP2D589</accession>
<dbReference type="InterPro" id="IPR032168">
    <property type="entry name" value="DUF5004"/>
</dbReference>
<gene>
    <name evidence="1" type="ORF">KK078_03440</name>
</gene>
<dbReference type="Pfam" id="PF16395">
    <property type="entry name" value="DUF5004"/>
    <property type="match status" value="1"/>
</dbReference>
<dbReference type="EMBL" id="JAHESC010000003">
    <property type="protein sequence ID" value="MBT1685591.1"/>
    <property type="molecule type" value="Genomic_DNA"/>
</dbReference>
<evidence type="ECO:0000313" key="2">
    <source>
        <dbReference type="Proteomes" id="UP001319180"/>
    </source>
</evidence>
<dbReference type="RefSeq" id="WP_254088841.1">
    <property type="nucleotide sequence ID" value="NZ_JAHESC010000003.1"/>
</dbReference>
<protein>
    <submittedName>
        <fullName evidence="1">DUF5004 domain-containing protein</fullName>
    </submittedName>
</protein>
<proteinExistence type="predicted"/>
<sequence>MKTIYIQALAIMMLVSCLSCENNDDDARIESVKSIDGSWKVVSAARNDVDITEAFDFTQFRVNFNEDGSYSFENYLPFIVKQEGTWALDDPQYPFKINFSEGNNAEMVAADLTYPVVQGRRQIQLTFSPGCQLNRYKYVLERINE</sequence>
<dbReference type="PROSITE" id="PS51257">
    <property type="entry name" value="PROKAR_LIPOPROTEIN"/>
    <property type="match status" value="1"/>
</dbReference>
<dbReference type="Proteomes" id="UP001319180">
    <property type="component" value="Unassembled WGS sequence"/>
</dbReference>